<reference evidence="3" key="1">
    <citation type="submission" date="2014-03" db="EMBL/GenBank/DDBJ databases">
        <authorList>
            <person name="Zhang G."/>
            <person name="Zhu L."/>
            <person name="Fang P."/>
        </authorList>
    </citation>
    <scope>NUCLEOTIDE SEQUENCE</scope>
    <source>
        <strain evidence="3">NS1</strain>
        <plasmid evidence="3">pNSL1</plasmid>
    </source>
</reference>
<feature type="transmembrane region" description="Helical" evidence="1">
    <location>
        <begin position="12"/>
        <end position="33"/>
    </location>
</feature>
<gene>
    <name evidence="3" type="ORF">LRS1606.409</name>
</gene>
<keyword evidence="1" id="KW-0812">Transmembrane</keyword>
<dbReference type="EMBL" id="KJ605395">
    <property type="protein sequence ID" value="AIU93843.1"/>
    <property type="molecule type" value="Genomic_DNA"/>
</dbReference>
<evidence type="ECO:0000313" key="3">
    <source>
        <dbReference type="EMBL" id="AIU93843.1"/>
    </source>
</evidence>
<keyword evidence="1" id="KW-0472">Membrane</keyword>
<sequence length="81" mass="8978">MIARADRIGDQVRWAIDLISPMALLLISVLLAADQTVTYVPGRVVNTMTQGFRGEAKTDAKDAKVIAETARLRRDLNLNRL</sequence>
<dbReference type="Pfam" id="PF01548">
    <property type="entry name" value="DEDD_Tnp_IS110"/>
    <property type="match status" value="1"/>
</dbReference>
<keyword evidence="1" id="KW-1133">Transmembrane helix</keyword>
<geneLocation type="plasmid" evidence="3">
    <name>pNSL1</name>
</geneLocation>
<evidence type="ECO:0000259" key="2">
    <source>
        <dbReference type="Pfam" id="PF01548"/>
    </source>
</evidence>
<evidence type="ECO:0000256" key="1">
    <source>
        <dbReference type="SAM" id="Phobius"/>
    </source>
</evidence>
<dbReference type="InterPro" id="IPR002525">
    <property type="entry name" value="Transp_IS110-like_N"/>
</dbReference>
<name>A0A097SQM7_9NOCA</name>
<organism evidence="3">
    <name type="scientific">Rhodococcus sp. NS1</name>
    <dbReference type="NCBI Taxonomy" id="402236"/>
    <lineage>
        <taxon>Bacteria</taxon>
        <taxon>Bacillati</taxon>
        <taxon>Actinomycetota</taxon>
        <taxon>Actinomycetes</taxon>
        <taxon>Mycobacteriales</taxon>
        <taxon>Nocardiaceae</taxon>
        <taxon>Rhodococcus</taxon>
    </lineage>
</organism>
<keyword evidence="3" id="KW-0614">Plasmid</keyword>
<proteinExistence type="predicted"/>
<dbReference type="GO" id="GO:0004803">
    <property type="term" value="F:transposase activity"/>
    <property type="evidence" value="ECO:0007669"/>
    <property type="project" value="InterPro"/>
</dbReference>
<protein>
    <recommendedName>
        <fullName evidence="2">Transposase IS110-like N-terminal domain-containing protein</fullName>
    </recommendedName>
</protein>
<dbReference type="GO" id="GO:0003677">
    <property type="term" value="F:DNA binding"/>
    <property type="evidence" value="ECO:0007669"/>
    <property type="project" value="InterPro"/>
</dbReference>
<feature type="domain" description="Transposase IS110-like N-terminal" evidence="2">
    <location>
        <begin position="6"/>
        <end position="77"/>
    </location>
</feature>
<accession>A0A097SQM7</accession>
<dbReference type="AlphaFoldDB" id="A0A097SQM7"/>
<dbReference type="GO" id="GO:0006313">
    <property type="term" value="P:DNA transposition"/>
    <property type="evidence" value="ECO:0007669"/>
    <property type="project" value="InterPro"/>
</dbReference>